<dbReference type="Proteomes" id="UP000053097">
    <property type="component" value="Unassembled WGS sequence"/>
</dbReference>
<evidence type="ECO:0000313" key="2">
    <source>
        <dbReference type="Proteomes" id="UP000053097"/>
    </source>
</evidence>
<sequence>MWMQMDGAPPHRHFLDQNFNGRWIGRGGPIAWPPRSPDLTSSDVYLWG</sequence>
<reference evidence="1 2" key="1">
    <citation type="journal article" date="2014" name="Curr. Biol.">
        <title>The genome of the clonal raider ant Cerapachys biroi.</title>
        <authorList>
            <person name="Oxley P.R."/>
            <person name="Ji L."/>
            <person name="Fetter-Pruneda I."/>
            <person name="McKenzie S.K."/>
            <person name="Li C."/>
            <person name="Hu H."/>
            <person name="Zhang G."/>
            <person name="Kronauer D.J."/>
        </authorList>
    </citation>
    <scope>NUCLEOTIDE SEQUENCE [LARGE SCALE GENOMIC DNA]</scope>
</reference>
<dbReference type="Gene3D" id="3.30.420.10">
    <property type="entry name" value="Ribonuclease H-like superfamily/Ribonuclease H"/>
    <property type="match status" value="1"/>
</dbReference>
<dbReference type="EMBL" id="KK107311">
    <property type="protein sequence ID" value="EZA52866.1"/>
    <property type="molecule type" value="Genomic_DNA"/>
</dbReference>
<protein>
    <submittedName>
        <fullName evidence="1">Uncharacterized protein</fullName>
    </submittedName>
</protein>
<proteinExistence type="predicted"/>
<dbReference type="InterPro" id="IPR036397">
    <property type="entry name" value="RNaseH_sf"/>
</dbReference>
<accession>A0A026WB14</accession>
<dbReference type="STRING" id="2015173.A0A026WB14"/>
<evidence type="ECO:0000313" key="1">
    <source>
        <dbReference type="EMBL" id="EZA52866.1"/>
    </source>
</evidence>
<organism evidence="1 2">
    <name type="scientific">Ooceraea biroi</name>
    <name type="common">Clonal raider ant</name>
    <name type="synonym">Cerapachys biroi</name>
    <dbReference type="NCBI Taxonomy" id="2015173"/>
    <lineage>
        <taxon>Eukaryota</taxon>
        <taxon>Metazoa</taxon>
        <taxon>Ecdysozoa</taxon>
        <taxon>Arthropoda</taxon>
        <taxon>Hexapoda</taxon>
        <taxon>Insecta</taxon>
        <taxon>Pterygota</taxon>
        <taxon>Neoptera</taxon>
        <taxon>Endopterygota</taxon>
        <taxon>Hymenoptera</taxon>
        <taxon>Apocrita</taxon>
        <taxon>Aculeata</taxon>
        <taxon>Formicoidea</taxon>
        <taxon>Formicidae</taxon>
        <taxon>Dorylinae</taxon>
        <taxon>Ooceraea</taxon>
    </lineage>
</organism>
<keyword evidence="2" id="KW-1185">Reference proteome</keyword>
<dbReference type="PANTHER" id="PTHR47326:SF1">
    <property type="entry name" value="HTH PSQ-TYPE DOMAIN-CONTAINING PROTEIN"/>
    <property type="match status" value="1"/>
</dbReference>
<dbReference type="PANTHER" id="PTHR47326">
    <property type="entry name" value="TRANSPOSABLE ELEMENT TC3 TRANSPOSASE-LIKE PROTEIN"/>
    <property type="match status" value="1"/>
</dbReference>
<dbReference type="GO" id="GO:0003676">
    <property type="term" value="F:nucleic acid binding"/>
    <property type="evidence" value="ECO:0007669"/>
    <property type="project" value="InterPro"/>
</dbReference>
<dbReference type="AlphaFoldDB" id="A0A026WB14"/>
<name>A0A026WB14_OOCBI</name>
<gene>
    <name evidence="1" type="ORF">X777_07985</name>
</gene>